<dbReference type="SUPFAM" id="SSF52540">
    <property type="entry name" value="P-loop containing nucleoside triphosphate hydrolases"/>
    <property type="match status" value="1"/>
</dbReference>
<evidence type="ECO:0000256" key="7">
    <source>
        <dbReference type="ARBA" id="ARBA00023170"/>
    </source>
</evidence>
<dbReference type="EMBL" id="JAKKPZ010000133">
    <property type="protein sequence ID" value="KAI1700854.1"/>
    <property type="molecule type" value="Genomic_DNA"/>
</dbReference>
<dbReference type="Gene3D" id="3.30.50.10">
    <property type="entry name" value="Erythroid Transcription Factor GATA-1, subunit A"/>
    <property type="match status" value="3"/>
</dbReference>
<name>A0AAD4MPJ5_9BILA</name>
<dbReference type="Gene3D" id="3.40.1700.10">
    <property type="entry name" value="DNA integrity scanning protein, DisA, N-terminal domain"/>
    <property type="match status" value="1"/>
</dbReference>
<feature type="domain" description="Nuclear receptor" evidence="10">
    <location>
        <begin position="1052"/>
        <end position="1142"/>
    </location>
</feature>
<organism evidence="12 13">
    <name type="scientific">Ditylenchus destructor</name>
    <dbReference type="NCBI Taxonomy" id="166010"/>
    <lineage>
        <taxon>Eukaryota</taxon>
        <taxon>Metazoa</taxon>
        <taxon>Ecdysozoa</taxon>
        <taxon>Nematoda</taxon>
        <taxon>Chromadorea</taxon>
        <taxon>Rhabditida</taxon>
        <taxon>Tylenchina</taxon>
        <taxon>Tylenchomorpha</taxon>
        <taxon>Sphaerularioidea</taxon>
        <taxon>Anguinidae</taxon>
        <taxon>Anguininae</taxon>
        <taxon>Ditylenchus</taxon>
    </lineage>
</organism>
<keyword evidence="13" id="KW-1185">Reference proteome</keyword>
<feature type="domain" description="Nuclear receptor" evidence="10">
    <location>
        <begin position="332"/>
        <end position="422"/>
    </location>
</feature>
<evidence type="ECO:0000259" key="11">
    <source>
        <dbReference type="PROSITE" id="PS51794"/>
    </source>
</evidence>
<dbReference type="InterPro" id="IPR013088">
    <property type="entry name" value="Znf_NHR/GATA"/>
</dbReference>
<proteinExistence type="predicted"/>
<gene>
    <name evidence="12" type="ORF">DdX_16475</name>
</gene>
<dbReference type="InterPro" id="IPR003390">
    <property type="entry name" value="DNA_integrity_scan_DisA_N"/>
</dbReference>
<feature type="region of interest" description="Disordered" evidence="9">
    <location>
        <begin position="1344"/>
        <end position="1380"/>
    </location>
</feature>
<evidence type="ECO:0000313" key="12">
    <source>
        <dbReference type="EMBL" id="KAI1700854.1"/>
    </source>
</evidence>
<evidence type="ECO:0000313" key="13">
    <source>
        <dbReference type="Proteomes" id="UP001201812"/>
    </source>
</evidence>
<keyword evidence="4" id="KW-0805">Transcription regulation</keyword>
<dbReference type="SUPFAM" id="SSF57716">
    <property type="entry name" value="Glucocorticoid receptor-like (DNA-binding domain)"/>
    <property type="match status" value="3"/>
</dbReference>
<evidence type="ECO:0000256" key="4">
    <source>
        <dbReference type="ARBA" id="ARBA00023015"/>
    </source>
</evidence>
<feature type="domain" description="Nuclear receptor" evidence="10">
    <location>
        <begin position="489"/>
        <end position="579"/>
    </location>
</feature>
<dbReference type="SMART" id="SM00399">
    <property type="entry name" value="ZnF_C4"/>
    <property type="match status" value="1"/>
</dbReference>
<feature type="region of interest" description="Disordered" evidence="9">
    <location>
        <begin position="683"/>
        <end position="739"/>
    </location>
</feature>
<evidence type="ECO:0000256" key="2">
    <source>
        <dbReference type="ARBA" id="ARBA00022771"/>
    </source>
</evidence>
<evidence type="ECO:0000256" key="9">
    <source>
        <dbReference type="SAM" id="MobiDB-lite"/>
    </source>
</evidence>
<protein>
    <submittedName>
        <fullName evidence="12">DisA bacterial checkpoint controller nucleotide-binding domain-containing protein</fullName>
    </submittedName>
</protein>
<dbReference type="PROSITE" id="PS51030">
    <property type="entry name" value="NUCLEAR_REC_DBD_2"/>
    <property type="match status" value="3"/>
</dbReference>
<dbReference type="GO" id="GO:0003700">
    <property type="term" value="F:DNA-binding transcription factor activity"/>
    <property type="evidence" value="ECO:0007669"/>
    <property type="project" value="InterPro"/>
</dbReference>
<dbReference type="Gene3D" id="3.40.50.300">
    <property type="entry name" value="P-loop containing nucleotide triphosphate hydrolases"/>
    <property type="match status" value="1"/>
</dbReference>
<dbReference type="PANTHER" id="PTHR32046">
    <property type="entry name" value="G DOMAIN-CONTAINING PROTEIN"/>
    <property type="match status" value="1"/>
</dbReference>
<dbReference type="InterPro" id="IPR027417">
    <property type="entry name" value="P-loop_NTPase"/>
</dbReference>
<dbReference type="Proteomes" id="UP001201812">
    <property type="component" value="Unassembled WGS sequence"/>
</dbReference>
<feature type="region of interest" description="Disordered" evidence="9">
    <location>
        <begin position="627"/>
        <end position="652"/>
    </location>
</feature>
<keyword evidence="1" id="KW-0479">Metal-binding</keyword>
<evidence type="ECO:0000256" key="6">
    <source>
        <dbReference type="ARBA" id="ARBA00023163"/>
    </source>
</evidence>
<feature type="compositionally biased region" description="Basic and acidic residues" evidence="9">
    <location>
        <begin position="1353"/>
        <end position="1364"/>
    </location>
</feature>
<keyword evidence="3" id="KW-0862">Zinc</keyword>
<evidence type="ECO:0000256" key="5">
    <source>
        <dbReference type="ARBA" id="ARBA00023125"/>
    </source>
</evidence>
<keyword evidence="7" id="KW-0675">Receptor</keyword>
<keyword evidence="5" id="KW-0238">DNA-binding</keyword>
<sequence>MDSRKSEFNTRDKEFPKGNIKRICHGLDRDNTLNVLILGETGVGKSTWINGIANYVAYESLDAAQLSNDPKWKIPSRFIIADDDYNEQTIYVGPPDGTENEQTTVGESSTMFPQAYEFQWGDKKVRFIDTPGIGDSRGLPQDKINLANIFRYIEEHQIENLSAIIILMKPNQKVFTPAFTYCISELFTHLPKNCAENVLFGFTGTRPFCYRIAETLAPLRQFLATLEERQNVSLKVSKDTAFCFDNEAFRFLFAALPENGITFTEDDRKNYAASWDQSVKETQRFLDRVSSLTPHSTTDIIALNDARQNISMLSKPLALNSNMIKAETMSSTKQCVICGDQEENVKIGTHFGCESSCHTCRKFFVSSVKEMTKSSHVFLGGKNADRHCCNNFGCEVKGQRPCSSCRFLKCIENHMNPELPLRSVAKEVQKNDPEGGNKPLDDYIKDLRPIFESNLNILLSAAHEARANSKIEPAMISGPSKCETPQDSSIKCVICEAPKEEVKIGNHYGCNSSCITCRKFFESSVKNMTKPSHKFLGGKTATRHCYNNFGCEVKGKRPCTSCRFLKCIENRMNPELPLRSAAKEVQENDPEGENKTLVVYINELRRIYEPNLAILLSAAHEARTNSKIEPTMISGPKSNCEESTKPVNSDVSCASLHSRNTLSELPPAPVQGEPRANDILEEYSKTSASAKNKTKSNPESDENDEENIIEDSENEEESSSDDPESEENNEETSKKTNVSNQDSWFSLEAKKFILQRICSTDAAYAEFCPGSCSTRDKIRIKKKKFRKLTLDVMRKFPAQIFESLIDRLYLCMNPQKKKEDGLQQNNSALLSQKIKKLETEGTSIAGHASTSSSIDPLKVLSPVHEFGAPSTSGINNCLFNNTILVQNLISQLVDVIYALSCSKIGTIIAYHLLEKPTDWTLTKKVFITPPDPYNQPYQRDLFGKIFTNKATLHDGALILNLSNGRIDSVSAKLYTMKHDCESKCASRGTRHSSACSFSNFTTVPIIVISEENGQVSLFWKGGAQYEIDKDHLKKELLKAYETQEHTDPSHFSKQCVICEDQGENAKLRKHFGCKNSCDACRHFFVSSVKEMTKSSHVFLGGKNADRHCYNNFGCHVKGKRPCTSCRFLKCIDNRMNPELPLRSAAREVQKNDPEGGNKPLDDYIKDLRPTFDSNLNILLAAACEARGNSKIKPAMITEPANSYEEFYGTVNSDVGPNVVSNDPQYSVGNSSCMRTDPVYNVPIHYDGNTISHGHMGHYNNTGPNVYTHDTLGPATQLLPPFGNQSIGTLNQEAEYYGYEQSAPVHVVQNHTYYAPIQSVNHAGPSTHVHAGAYEMLERNVQNLQLDPSVPNDSEMKDTPRETSSKRKKSTKNANEKAKRSISADPFNRLAIEHYTKELCEMLDMFEMKMDTGFECDYGNNAHDRRCDCGRSLGQPDTDPVTRKKTLRNTMIDGPHHFSNWMWHHGLHPDIYALANPKEVLSRKSICPAGRFYQSRDVKEYFEAESEKKDGKYVELQKNELHSGDNYFICCKRRDQQYWQIYYGTDEHCKAGYGPYPDFDERRYFFNKEFHQQTSK</sequence>
<feature type="compositionally biased region" description="Acidic residues" evidence="9">
    <location>
        <begin position="699"/>
        <end position="730"/>
    </location>
</feature>
<dbReference type="InterPro" id="IPR036888">
    <property type="entry name" value="DNA_integrity_DisA_N_sf"/>
</dbReference>
<dbReference type="SUPFAM" id="SSF143597">
    <property type="entry name" value="YojJ-like"/>
    <property type="match status" value="1"/>
</dbReference>
<comment type="caution">
    <text evidence="12">The sequence shown here is derived from an EMBL/GenBank/DDBJ whole genome shotgun (WGS) entry which is preliminary data.</text>
</comment>
<evidence type="ECO:0000256" key="3">
    <source>
        <dbReference type="ARBA" id="ARBA00022833"/>
    </source>
</evidence>
<reference evidence="12" key="1">
    <citation type="submission" date="2022-01" db="EMBL/GenBank/DDBJ databases">
        <title>Genome Sequence Resource for Two Populations of Ditylenchus destructor, the Migratory Endoparasitic Phytonematode.</title>
        <authorList>
            <person name="Zhang H."/>
            <person name="Lin R."/>
            <person name="Xie B."/>
        </authorList>
    </citation>
    <scope>NUCLEOTIDE SEQUENCE</scope>
    <source>
        <strain evidence="12">BazhouSP</strain>
    </source>
</reference>
<evidence type="ECO:0000256" key="8">
    <source>
        <dbReference type="ARBA" id="ARBA00023242"/>
    </source>
</evidence>
<dbReference type="GO" id="GO:0043565">
    <property type="term" value="F:sequence-specific DNA binding"/>
    <property type="evidence" value="ECO:0007669"/>
    <property type="project" value="InterPro"/>
</dbReference>
<keyword evidence="6" id="KW-0804">Transcription</keyword>
<feature type="compositionally biased region" description="Low complexity" evidence="9">
    <location>
        <begin position="685"/>
        <end position="697"/>
    </location>
</feature>
<dbReference type="GO" id="GO:0008270">
    <property type="term" value="F:zinc ion binding"/>
    <property type="evidence" value="ECO:0007669"/>
    <property type="project" value="UniProtKB-KW"/>
</dbReference>
<accession>A0AAD4MPJ5</accession>
<dbReference type="PANTHER" id="PTHR32046:SF11">
    <property type="entry name" value="IMMUNE-ASSOCIATED NUCLEOTIDE-BINDING PROTEIN 10-LIKE"/>
    <property type="match status" value="1"/>
</dbReference>
<dbReference type="Pfam" id="PF02457">
    <property type="entry name" value="DAC"/>
    <property type="match status" value="1"/>
</dbReference>
<evidence type="ECO:0000259" key="10">
    <source>
        <dbReference type="PROSITE" id="PS51030"/>
    </source>
</evidence>
<keyword evidence="2" id="KW-0863">Zinc-finger</keyword>
<dbReference type="InterPro" id="IPR001628">
    <property type="entry name" value="Znf_hrmn_rcpt"/>
</dbReference>
<feature type="domain" description="DAC" evidence="11">
    <location>
        <begin position="868"/>
        <end position="1029"/>
    </location>
</feature>
<dbReference type="PROSITE" id="PS51794">
    <property type="entry name" value="DAC"/>
    <property type="match status" value="1"/>
</dbReference>
<evidence type="ECO:0000256" key="1">
    <source>
        <dbReference type="ARBA" id="ARBA00022723"/>
    </source>
</evidence>
<keyword evidence="8" id="KW-0539">Nucleus</keyword>